<evidence type="ECO:0000313" key="3">
    <source>
        <dbReference type="Proteomes" id="UP000192491"/>
    </source>
</evidence>
<feature type="domain" description="Glycosyltransferase 2-like" evidence="1">
    <location>
        <begin position="8"/>
        <end position="124"/>
    </location>
</feature>
<reference evidence="2 3" key="1">
    <citation type="submission" date="2017-01" db="EMBL/GenBank/DDBJ databases">
        <title>Novel large sulfur bacteria in the metagenomes of groundwater-fed chemosynthetic microbial mats in the Lake Huron basin.</title>
        <authorList>
            <person name="Sharrar A.M."/>
            <person name="Flood B.E."/>
            <person name="Bailey J.V."/>
            <person name="Jones D.S."/>
            <person name="Biddanda B."/>
            <person name="Ruberg S.A."/>
            <person name="Marcus D.N."/>
            <person name="Dick G.J."/>
        </authorList>
    </citation>
    <scope>NUCLEOTIDE SEQUENCE [LARGE SCALE GENOMIC DNA]</scope>
    <source>
        <strain evidence="2">A8</strain>
    </source>
</reference>
<dbReference type="CDD" id="cd06433">
    <property type="entry name" value="GT_2_WfgS_like"/>
    <property type="match status" value="1"/>
</dbReference>
<dbReference type="AlphaFoldDB" id="A0A1Y1QWG3"/>
<accession>A0A1Y1QWG3</accession>
<sequence length="269" mass="30570">MSNKLFFITICYNNLAGLQRTINSLLAQTYQNWECIVIDGASKDGTPAYLQQLSAAEPTIRYISEPDKGIYDAMNKGISQMQACDYFCFLNSGDSLYATDTLAQLDQRIQAFSDCPPSIVYGNMCEEFADGVEVIKAAKRTFSLRKGMFCSHQSMFFHYRYATLRYDLEYKISSDYDYIVRAVNMLKHPDEMQCLDLILSRFDMTGVSNSRRLSGIKEDFTLRIKNGLCSPATSALYAARSVGLMNLKRFSYPLYLLMRSKTASNNQVM</sequence>
<dbReference type="PANTHER" id="PTHR43685">
    <property type="entry name" value="GLYCOSYLTRANSFERASE"/>
    <property type="match status" value="1"/>
</dbReference>
<protein>
    <recommendedName>
        <fullName evidence="1">Glycosyltransferase 2-like domain-containing protein</fullName>
    </recommendedName>
</protein>
<dbReference type="SUPFAM" id="SSF53448">
    <property type="entry name" value="Nucleotide-diphospho-sugar transferases"/>
    <property type="match status" value="1"/>
</dbReference>
<dbReference type="InterPro" id="IPR050834">
    <property type="entry name" value="Glycosyltransf_2"/>
</dbReference>
<dbReference type="EMBL" id="MTEJ01000013">
    <property type="protein sequence ID" value="OQX15518.1"/>
    <property type="molecule type" value="Genomic_DNA"/>
</dbReference>
<evidence type="ECO:0000259" key="1">
    <source>
        <dbReference type="Pfam" id="PF00535"/>
    </source>
</evidence>
<dbReference type="InterPro" id="IPR001173">
    <property type="entry name" value="Glyco_trans_2-like"/>
</dbReference>
<evidence type="ECO:0000313" key="2">
    <source>
        <dbReference type="EMBL" id="OQX15518.1"/>
    </source>
</evidence>
<dbReference type="Pfam" id="PF00535">
    <property type="entry name" value="Glycos_transf_2"/>
    <property type="match status" value="1"/>
</dbReference>
<name>A0A1Y1QWG3_9GAMM</name>
<dbReference type="Proteomes" id="UP000192491">
    <property type="component" value="Unassembled WGS sequence"/>
</dbReference>
<gene>
    <name evidence="2" type="ORF">BWK73_06570</name>
</gene>
<organism evidence="2 3">
    <name type="scientific">Thiothrix lacustris</name>
    <dbReference type="NCBI Taxonomy" id="525917"/>
    <lineage>
        <taxon>Bacteria</taxon>
        <taxon>Pseudomonadati</taxon>
        <taxon>Pseudomonadota</taxon>
        <taxon>Gammaproteobacteria</taxon>
        <taxon>Thiotrichales</taxon>
        <taxon>Thiotrichaceae</taxon>
        <taxon>Thiothrix</taxon>
    </lineage>
</organism>
<dbReference type="Gene3D" id="3.90.550.10">
    <property type="entry name" value="Spore Coat Polysaccharide Biosynthesis Protein SpsA, Chain A"/>
    <property type="match status" value="1"/>
</dbReference>
<dbReference type="PANTHER" id="PTHR43685:SF2">
    <property type="entry name" value="GLYCOSYLTRANSFERASE 2-LIKE DOMAIN-CONTAINING PROTEIN"/>
    <property type="match status" value="1"/>
</dbReference>
<dbReference type="InterPro" id="IPR029044">
    <property type="entry name" value="Nucleotide-diphossugar_trans"/>
</dbReference>
<comment type="caution">
    <text evidence="2">The sequence shown here is derived from an EMBL/GenBank/DDBJ whole genome shotgun (WGS) entry which is preliminary data.</text>
</comment>
<proteinExistence type="predicted"/>